<dbReference type="Proteomes" id="UP000799438">
    <property type="component" value="Unassembled WGS sequence"/>
</dbReference>
<feature type="non-terminal residue" evidence="2">
    <location>
        <position position="524"/>
    </location>
</feature>
<keyword evidence="3" id="KW-1185">Reference proteome</keyword>
<dbReference type="AlphaFoldDB" id="A0A6A6AYM1"/>
<organism evidence="2 3">
    <name type="scientific">Aplosporella prunicola CBS 121167</name>
    <dbReference type="NCBI Taxonomy" id="1176127"/>
    <lineage>
        <taxon>Eukaryota</taxon>
        <taxon>Fungi</taxon>
        <taxon>Dikarya</taxon>
        <taxon>Ascomycota</taxon>
        <taxon>Pezizomycotina</taxon>
        <taxon>Dothideomycetes</taxon>
        <taxon>Dothideomycetes incertae sedis</taxon>
        <taxon>Botryosphaeriales</taxon>
        <taxon>Aplosporellaceae</taxon>
        <taxon>Aplosporella</taxon>
    </lineage>
</organism>
<protein>
    <recommendedName>
        <fullName evidence="1">Heterokaryon incompatibility domain-containing protein</fullName>
    </recommendedName>
</protein>
<dbReference type="RefSeq" id="XP_033392747.1">
    <property type="nucleotide sequence ID" value="XM_033536127.1"/>
</dbReference>
<dbReference type="InterPro" id="IPR010730">
    <property type="entry name" value="HET"/>
</dbReference>
<reference evidence="2" key="1">
    <citation type="journal article" date="2020" name="Stud. Mycol.">
        <title>101 Dothideomycetes genomes: a test case for predicting lifestyles and emergence of pathogens.</title>
        <authorList>
            <person name="Haridas S."/>
            <person name="Albert R."/>
            <person name="Binder M."/>
            <person name="Bloem J."/>
            <person name="Labutti K."/>
            <person name="Salamov A."/>
            <person name="Andreopoulos B."/>
            <person name="Baker S."/>
            <person name="Barry K."/>
            <person name="Bills G."/>
            <person name="Bluhm B."/>
            <person name="Cannon C."/>
            <person name="Castanera R."/>
            <person name="Culley D."/>
            <person name="Daum C."/>
            <person name="Ezra D."/>
            <person name="Gonzalez J."/>
            <person name="Henrissat B."/>
            <person name="Kuo A."/>
            <person name="Liang C."/>
            <person name="Lipzen A."/>
            <person name="Lutzoni F."/>
            <person name="Magnuson J."/>
            <person name="Mondo S."/>
            <person name="Nolan M."/>
            <person name="Ohm R."/>
            <person name="Pangilinan J."/>
            <person name="Park H.-J."/>
            <person name="Ramirez L."/>
            <person name="Alfaro M."/>
            <person name="Sun H."/>
            <person name="Tritt A."/>
            <person name="Yoshinaga Y."/>
            <person name="Zwiers L.-H."/>
            <person name="Turgeon B."/>
            <person name="Goodwin S."/>
            <person name="Spatafora J."/>
            <person name="Crous P."/>
            <person name="Grigoriev I."/>
        </authorList>
    </citation>
    <scope>NUCLEOTIDE SEQUENCE</scope>
    <source>
        <strain evidence="2">CBS 121167</strain>
    </source>
</reference>
<dbReference type="PANTHER" id="PTHR33112">
    <property type="entry name" value="DOMAIN PROTEIN, PUTATIVE-RELATED"/>
    <property type="match status" value="1"/>
</dbReference>
<proteinExistence type="predicted"/>
<feature type="non-terminal residue" evidence="2">
    <location>
        <position position="1"/>
    </location>
</feature>
<feature type="domain" description="Heterokaryon incompatibility" evidence="1">
    <location>
        <begin position="186"/>
        <end position="339"/>
    </location>
</feature>
<evidence type="ECO:0000313" key="3">
    <source>
        <dbReference type="Proteomes" id="UP000799438"/>
    </source>
</evidence>
<name>A0A6A6AYM1_9PEZI</name>
<evidence type="ECO:0000313" key="2">
    <source>
        <dbReference type="EMBL" id="KAF2137029.1"/>
    </source>
</evidence>
<evidence type="ECO:0000259" key="1">
    <source>
        <dbReference type="Pfam" id="PF06985"/>
    </source>
</evidence>
<accession>A0A6A6AYM1</accession>
<gene>
    <name evidence="2" type="ORF">K452DRAFT_207686</name>
</gene>
<sequence length="524" mass="60226">ERIATLPFLSELSSAASNACPFCHRLNVIFYNSYREKTWWQNSDLHLCFRIRYIWRGYRRSRQGEPTYSLECLDTIVRHPGCAKDTVDVFKFTIGAWPGRCRDWLNIRRYPLDTTGVVSERNITLMNKWIDDCAANHDRCKTRDRRSTVLPTRLLDIDTGTDVNHLRLVDNTEALSRNMLGGKLKYATLSYCWGSSVSLKTTSASLATHKERISVHAMPNVFQDAMFVVRKLGIRYLWIDALCIVQDNPADWEQESTKMSDIFYNSFITACAAASTGSDESFLQRPTKPSFTVPFRSILKPDISGEYSIFLDPRPIMRIEADLDFRSSRWNSRAWVWQEQTMATRSLIFGKYMVQMRCQACIQTEDGDHLWPEENLDSDLLDNQHWNYAVWDYSARDITFASDKLRAIAGVARFISKAKENAGRNTEYLAGIWLNDSFFDELCWAIEKPKASYKEMMAGFVDENNYCAPSWSWASRRDAVSKIAPSGYRKEVRLVCYRLSPAVSDPMVAVKPGSSITLRGKLKP</sequence>
<dbReference type="PANTHER" id="PTHR33112:SF16">
    <property type="entry name" value="HETEROKARYON INCOMPATIBILITY DOMAIN-CONTAINING PROTEIN"/>
    <property type="match status" value="1"/>
</dbReference>
<dbReference type="OrthoDB" id="3691074at2759"/>
<dbReference type="Pfam" id="PF06985">
    <property type="entry name" value="HET"/>
    <property type="match status" value="1"/>
</dbReference>
<dbReference type="EMBL" id="ML995508">
    <property type="protein sequence ID" value="KAF2137029.1"/>
    <property type="molecule type" value="Genomic_DNA"/>
</dbReference>
<dbReference type="GeneID" id="54293623"/>